<evidence type="ECO:0000256" key="5">
    <source>
        <dbReference type="ARBA" id="ARBA00023004"/>
    </source>
</evidence>
<keyword evidence="9" id="KW-1185">Reference proteome</keyword>
<reference evidence="8 9" key="1">
    <citation type="submission" date="2016-07" db="EMBL/GenBank/DDBJ databases">
        <title>Draft genome sequence of Prauserella muralis DSM 45305, isolated from a mould-covered wall in an indoor environment.</title>
        <authorList>
            <person name="Ruckert C."/>
            <person name="Albersmeier A."/>
            <person name="Jiang C.-L."/>
            <person name="Jiang Y."/>
            <person name="Kalinowski J."/>
            <person name="Schneider O."/>
            <person name="Winkler A."/>
            <person name="Zotchev S.B."/>
        </authorList>
    </citation>
    <scope>NUCLEOTIDE SEQUENCE [LARGE SCALE GENOMIC DNA]</scope>
    <source>
        <strain evidence="8 9">DSM 45305</strain>
    </source>
</reference>
<proteinExistence type="predicted"/>
<protein>
    <submittedName>
        <fullName evidence="8">Uncharacterized protein</fullName>
    </submittedName>
</protein>
<dbReference type="SUPFAM" id="SSF54862">
    <property type="entry name" value="4Fe-4S ferredoxins"/>
    <property type="match status" value="1"/>
</dbReference>
<dbReference type="Proteomes" id="UP000249915">
    <property type="component" value="Unassembled WGS sequence"/>
</dbReference>
<gene>
    <name evidence="8" type="ORF">BAY60_34605</name>
</gene>
<organism evidence="8 9">
    <name type="scientific">Prauserella muralis</name>
    <dbReference type="NCBI Taxonomy" id="588067"/>
    <lineage>
        <taxon>Bacteria</taxon>
        <taxon>Bacillati</taxon>
        <taxon>Actinomycetota</taxon>
        <taxon>Actinomycetes</taxon>
        <taxon>Pseudonocardiales</taxon>
        <taxon>Pseudonocardiaceae</taxon>
        <taxon>Prauserella</taxon>
    </lineage>
</organism>
<dbReference type="InterPro" id="IPR051269">
    <property type="entry name" value="Fe-S_cluster_ET"/>
</dbReference>
<evidence type="ECO:0000256" key="2">
    <source>
        <dbReference type="ARBA" id="ARBA00022448"/>
    </source>
</evidence>
<comment type="cofactor">
    <cofactor evidence="1">
        <name>[3Fe-4S] cluster</name>
        <dbReference type="ChEBI" id="CHEBI:21137"/>
    </cofactor>
</comment>
<accession>A0A2V4ADL7</accession>
<dbReference type="Pfam" id="PF13459">
    <property type="entry name" value="Fer4_15"/>
    <property type="match status" value="1"/>
</dbReference>
<dbReference type="GO" id="GO:0046872">
    <property type="term" value="F:metal ion binding"/>
    <property type="evidence" value="ECO:0007669"/>
    <property type="project" value="UniProtKB-KW"/>
</dbReference>
<keyword evidence="2" id="KW-0813">Transport</keyword>
<dbReference type="Gene3D" id="3.30.70.20">
    <property type="match status" value="1"/>
</dbReference>
<keyword evidence="3" id="KW-0479">Metal-binding</keyword>
<evidence type="ECO:0000256" key="6">
    <source>
        <dbReference type="ARBA" id="ARBA00023014"/>
    </source>
</evidence>
<dbReference type="GO" id="GO:0051538">
    <property type="term" value="F:3 iron, 4 sulfur cluster binding"/>
    <property type="evidence" value="ECO:0007669"/>
    <property type="project" value="UniProtKB-KW"/>
</dbReference>
<evidence type="ECO:0000256" key="3">
    <source>
        <dbReference type="ARBA" id="ARBA00022723"/>
    </source>
</evidence>
<keyword evidence="5" id="KW-0408">Iron</keyword>
<dbReference type="AlphaFoldDB" id="A0A2V4ADL7"/>
<comment type="caution">
    <text evidence="8">The sequence shown here is derived from an EMBL/GenBank/DDBJ whole genome shotgun (WGS) entry which is preliminary data.</text>
</comment>
<evidence type="ECO:0000256" key="1">
    <source>
        <dbReference type="ARBA" id="ARBA00001927"/>
    </source>
</evidence>
<evidence type="ECO:0000256" key="4">
    <source>
        <dbReference type="ARBA" id="ARBA00022982"/>
    </source>
</evidence>
<keyword evidence="4" id="KW-0249">Electron transport</keyword>
<evidence type="ECO:0000256" key="7">
    <source>
        <dbReference type="ARBA" id="ARBA00023291"/>
    </source>
</evidence>
<dbReference type="PANTHER" id="PTHR36923:SF3">
    <property type="entry name" value="FERREDOXIN"/>
    <property type="match status" value="1"/>
</dbReference>
<keyword evidence="6" id="KW-0411">Iron-sulfur</keyword>
<name>A0A2V4ADL7_9PSEU</name>
<sequence>MKISVEKDRCEGHGQCHIVDPDLFPLDEDGYSNVGQGRKVPVGEENQASIGVSACPVAALSIDVD</sequence>
<dbReference type="PANTHER" id="PTHR36923">
    <property type="entry name" value="FERREDOXIN"/>
    <property type="match status" value="1"/>
</dbReference>
<evidence type="ECO:0000313" key="9">
    <source>
        <dbReference type="Proteomes" id="UP000249915"/>
    </source>
</evidence>
<dbReference type="RefSeq" id="WP_170160662.1">
    <property type="nucleotide sequence ID" value="NZ_MASW01000014.1"/>
</dbReference>
<dbReference type="EMBL" id="MASW01000014">
    <property type="protein sequence ID" value="PXY17418.1"/>
    <property type="molecule type" value="Genomic_DNA"/>
</dbReference>
<keyword evidence="7" id="KW-0003">3Fe-4S</keyword>
<evidence type="ECO:0000313" key="8">
    <source>
        <dbReference type="EMBL" id="PXY17418.1"/>
    </source>
</evidence>